<evidence type="ECO:0000256" key="2">
    <source>
        <dbReference type="ARBA" id="ARBA00022723"/>
    </source>
</evidence>
<evidence type="ECO:0000256" key="3">
    <source>
        <dbReference type="ARBA" id="ARBA00023004"/>
    </source>
</evidence>
<sequence>MGTRGIIISELIFLIKKSELGEGIAKGYSFDQINDQLFLTITDNQVSVWRNKCPHNHRPLEYQKDKFLSADGKHIVCYAHSAHFDKDTGLCFAGPCLGKKLNKIKHIEINEKIYISAEDIIEIK</sequence>
<keyword evidence="1" id="KW-0001">2Fe-2S</keyword>
<dbReference type="AlphaFoldDB" id="A0AAW8JQ35"/>
<dbReference type="Proteomes" id="UP001243195">
    <property type="component" value="Unassembled WGS sequence"/>
</dbReference>
<evidence type="ECO:0000259" key="5">
    <source>
        <dbReference type="PROSITE" id="PS51296"/>
    </source>
</evidence>
<gene>
    <name evidence="6" type="ORF">RFH51_18105</name>
</gene>
<reference evidence="6" key="1">
    <citation type="submission" date="2023-08" db="EMBL/GenBank/DDBJ databases">
        <title>Emergence of clinically-relevant ST2 carbapenem-resistant Acinetobacter baumannii strains in hospital sewages in Zhejiang, East of China.</title>
        <authorList>
            <person name="Kaichao C."/>
            <person name="Zhang R."/>
        </authorList>
    </citation>
    <scope>NUCLEOTIDE SEQUENCE</scope>
    <source>
        <strain evidence="6">M-SY-60</strain>
    </source>
</reference>
<evidence type="ECO:0000256" key="4">
    <source>
        <dbReference type="ARBA" id="ARBA00023014"/>
    </source>
</evidence>
<dbReference type="PROSITE" id="PS51296">
    <property type="entry name" value="RIESKE"/>
    <property type="match status" value="1"/>
</dbReference>
<evidence type="ECO:0000256" key="1">
    <source>
        <dbReference type="ARBA" id="ARBA00022714"/>
    </source>
</evidence>
<evidence type="ECO:0000313" key="7">
    <source>
        <dbReference type="Proteomes" id="UP001243195"/>
    </source>
</evidence>
<keyword evidence="3" id="KW-0408">Iron</keyword>
<name>A0AAW8JQ35_9GAMM</name>
<keyword evidence="2" id="KW-0479">Metal-binding</keyword>
<accession>A0AAW8JQ35</accession>
<dbReference type="GO" id="GO:0051537">
    <property type="term" value="F:2 iron, 2 sulfur cluster binding"/>
    <property type="evidence" value="ECO:0007669"/>
    <property type="project" value="UniProtKB-KW"/>
</dbReference>
<proteinExistence type="predicted"/>
<dbReference type="InterPro" id="IPR036922">
    <property type="entry name" value="Rieske_2Fe-2S_sf"/>
</dbReference>
<dbReference type="EMBL" id="JAVIDA010000042">
    <property type="protein sequence ID" value="MDQ9073363.1"/>
    <property type="molecule type" value="Genomic_DNA"/>
</dbReference>
<protein>
    <submittedName>
        <fullName evidence="6">Rieske 2Fe-2S domain-containing protein</fullName>
    </submittedName>
</protein>
<evidence type="ECO:0000313" key="6">
    <source>
        <dbReference type="EMBL" id="MDQ9073363.1"/>
    </source>
</evidence>
<dbReference type="PANTHER" id="PTHR40261:SF1">
    <property type="entry name" value="RIESKE DOMAIN-CONTAINING PROTEIN"/>
    <property type="match status" value="1"/>
</dbReference>
<feature type="domain" description="Rieske" evidence="5">
    <location>
        <begin position="12"/>
        <end position="115"/>
    </location>
</feature>
<dbReference type="GO" id="GO:0046872">
    <property type="term" value="F:metal ion binding"/>
    <property type="evidence" value="ECO:0007669"/>
    <property type="project" value="UniProtKB-KW"/>
</dbReference>
<comment type="caution">
    <text evidence="6">The sequence shown here is derived from an EMBL/GenBank/DDBJ whole genome shotgun (WGS) entry which is preliminary data.</text>
</comment>
<keyword evidence="4" id="KW-0411">Iron-sulfur</keyword>
<dbReference type="Pfam" id="PF00355">
    <property type="entry name" value="Rieske"/>
    <property type="match status" value="1"/>
</dbReference>
<dbReference type="Gene3D" id="2.102.10.10">
    <property type="entry name" value="Rieske [2Fe-2S] iron-sulphur domain"/>
    <property type="match status" value="1"/>
</dbReference>
<organism evidence="6 7">
    <name type="scientific">Acinetobacter gerneri</name>
    <dbReference type="NCBI Taxonomy" id="202952"/>
    <lineage>
        <taxon>Bacteria</taxon>
        <taxon>Pseudomonadati</taxon>
        <taxon>Pseudomonadota</taxon>
        <taxon>Gammaproteobacteria</taxon>
        <taxon>Moraxellales</taxon>
        <taxon>Moraxellaceae</taxon>
        <taxon>Acinetobacter</taxon>
    </lineage>
</organism>
<dbReference type="InterPro" id="IPR017941">
    <property type="entry name" value="Rieske_2Fe-2S"/>
</dbReference>
<dbReference type="PANTHER" id="PTHR40261">
    <property type="match status" value="1"/>
</dbReference>
<dbReference type="SUPFAM" id="SSF50022">
    <property type="entry name" value="ISP domain"/>
    <property type="match status" value="1"/>
</dbReference>
<dbReference type="RefSeq" id="WP_308957369.1">
    <property type="nucleotide sequence ID" value="NZ_JAVICY010000044.1"/>
</dbReference>